<evidence type="ECO:0000313" key="2">
    <source>
        <dbReference type="Proteomes" id="UP000008063"/>
    </source>
</evidence>
<accession>F8QE31</accession>
<sequence>MIRHALSSVSGLYRADNAQRQKIAVDFEDAVNGHDVPEYMTAWYNAFLRIAVRCCEMQWWNG</sequence>
<proteinExistence type="predicted"/>
<dbReference type="AlphaFoldDB" id="F8QE31"/>
<keyword evidence="2" id="KW-1185">Reference proteome</keyword>
<protein>
    <submittedName>
        <fullName evidence="1">Uncharacterized protein</fullName>
    </submittedName>
</protein>
<organism evidence="2">
    <name type="scientific">Serpula lacrymans var. lacrymans (strain S7.3)</name>
    <name type="common">Dry rot fungus</name>
    <dbReference type="NCBI Taxonomy" id="936435"/>
    <lineage>
        <taxon>Eukaryota</taxon>
        <taxon>Fungi</taxon>
        <taxon>Dikarya</taxon>
        <taxon>Basidiomycota</taxon>
        <taxon>Agaricomycotina</taxon>
        <taxon>Agaricomycetes</taxon>
        <taxon>Agaricomycetidae</taxon>
        <taxon>Boletales</taxon>
        <taxon>Coniophorineae</taxon>
        <taxon>Serpulaceae</taxon>
        <taxon>Serpula</taxon>
    </lineage>
</organism>
<dbReference type="HOGENOM" id="CLU_2905548_0_0_1"/>
<dbReference type="Proteomes" id="UP000008063">
    <property type="component" value="Unassembled WGS sequence"/>
</dbReference>
<name>F8QE31_SERL3</name>
<dbReference type="EMBL" id="GL945492">
    <property type="protein sequence ID" value="EGN93406.1"/>
    <property type="molecule type" value="Genomic_DNA"/>
</dbReference>
<dbReference type="InParanoid" id="F8QE31"/>
<evidence type="ECO:0000313" key="1">
    <source>
        <dbReference type="EMBL" id="EGN93406.1"/>
    </source>
</evidence>
<gene>
    <name evidence="1" type="ORF">SERLA73DRAFT_145560</name>
</gene>
<reference evidence="2" key="1">
    <citation type="journal article" date="2011" name="Science">
        <title>The plant cell wall-decomposing machinery underlies the functional diversity of forest fungi.</title>
        <authorList>
            <person name="Eastwood D.C."/>
            <person name="Floudas D."/>
            <person name="Binder M."/>
            <person name="Majcherczyk A."/>
            <person name="Schneider P."/>
            <person name="Aerts A."/>
            <person name="Asiegbu F.O."/>
            <person name="Baker S.E."/>
            <person name="Barry K."/>
            <person name="Bendiksby M."/>
            <person name="Blumentritt M."/>
            <person name="Coutinho P.M."/>
            <person name="Cullen D."/>
            <person name="de Vries R.P."/>
            <person name="Gathman A."/>
            <person name="Goodell B."/>
            <person name="Henrissat B."/>
            <person name="Ihrmark K."/>
            <person name="Kauserud H."/>
            <person name="Kohler A."/>
            <person name="LaButti K."/>
            <person name="Lapidus A."/>
            <person name="Lavin J.L."/>
            <person name="Lee Y.-H."/>
            <person name="Lindquist E."/>
            <person name="Lilly W."/>
            <person name="Lucas S."/>
            <person name="Morin E."/>
            <person name="Murat C."/>
            <person name="Oguiza J.A."/>
            <person name="Park J."/>
            <person name="Pisabarro A.G."/>
            <person name="Riley R."/>
            <person name="Rosling A."/>
            <person name="Salamov A."/>
            <person name="Schmidt O."/>
            <person name="Schmutz J."/>
            <person name="Skrede I."/>
            <person name="Stenlid J."/>
            <person name="Wiebenga A."/>
            <person name="Xie X."/>
            <person name="Kuees U."/>
            <person name="Hibbett D.S."/>
            <person name="Hoffmeister D."/>
            <person name="Hoegberg N."/>
            <person name="Martin F."/>
            <person name="Grigoriev I.V."/>
            <person name="Watkinson S.C."/>
        </authorList>
    </citation>
    <scope>NUCLEOTIDE SEQUENCE [LARGE SCALE GENOMIC DNA]</scope>
    <source>
        <strain evidence="2">strain S7.3</strain>
    </source>
</reference>